<keyword evidence="2" id="KW-1185">Reference proteome</keyword>
<dbReference type="OrthoDB" id="8193468at2759"/>
<dbReference type="AlphaFoldDB" id="A0A8J2MJP3"/>
<dbReference type="PANTHER" id="PTHR31025">
    <property type="entry name" value="SI:CH211-196P9.1-RELATED"/>
    <property type="match status" value="1"/>
</dbReference>
<protein>
    <submittedName>
        <fullName evidence="1">Uncharacterized protein</fullName>
    </submittedName>
</protein>
<evidence type="ECO:0000313" key="2">
    <source>
        <dbReference type="Proteomes" id="UP000786811"/>
    </source>
</evidence>
<evidence type="ECO:0000313" key="1">
    <source>
        <dbReference type="EMBL" id="CAG5090382.1"/>
    </source>
</evidence>
<accession>A0A8J2MJP3</accession>
<comment type="caution">
    <text evidence="1">The sequence shown here is derived from an EMBL/GenBank/DDBJ whole genome shotgun (WGS) entry which is preliminary data.</text>
</comment>
<sequence>MEEYKDLTVEGLINKLKGTIHDDETLEKLRHIIDECEELLVNTCGLLKDTVNNFLIEQGLINNDAAKDVLKTFDLTNVFDGLRRFDDQIAALESSCAYIRPVEIPLGHRMDKKLNRTSGTYEPTLDHRLINSVVCVCIRDDLHAGSLQLGQKRTLNLYQEHLDLLKNSNFSAENVSSTGMRGNCCLNESGYFHVTSNKIFDPMHDFLCGICPMIIKLVLKQYILVEKKFNTNYLNDVQLFRLQAFSRKEEFVENTLSRQFLLELNYTLNNKVLLARSVKVNGVEFCLGLYVCLEVPIVRSDTLPLFGKIKEIIILNGTEVHFLISTCITVEFNVNLHAYHLECNEESDNQKCIDGTVFLELKKEDLELMGIKMGPKILLLKVLGNLRATDSVIEKENNREFTSSSNIITPSSGNYPSAAGRSIERASTSFDVGATPKFSVQIYLFNVIYLQYLSNRTFNSFWYILEIWHGNSDIRSKDWFGGLQILKALRSSKIFEDVNRKALVRIVTSELVDYHQSHYPPQSAKLALAKALITEFPRLKNEYSKDGWYDENQVESIKKKYIKAALKKSEVLSSSSQSADYQFTSEEIDKKISLLKFIKPSDENKGKIITYMQETREFRWHWIQSASPTISEVFTTYPRLLDYDGEIIERDFDNKYPNVADNFLEKFATYYVPRINFFVKNCKPVLYTEAADITDENLRALIMLSALLPVSNSVITKRGKGVGKGKKRKLNESDDSPLPVKTTFLNKDLIKTLPGRERYQNFRKIEKGQCQKWSIWHGSSAL</sequence>
<dbReference type="EMBL" id="CAJNRD030001119">
    <property type="protein sequence ID" value="CAG5090382.1"/>
    <property type="molecule type" value="Genomic_DNA"/>
</dbReference>
<gene>
    <name evidence="1" type="ORF">HICCMSTLAB_LOCUS5609</name>
</gene>
<organism evidence="1 2">
    <name type="scientific">Cotesia congregata</name>
    <name type="common">Parasitoid wasp</name>
    <name type="synonym">Apanteles congregatus</name>
    <dbReference type="NCBI Taxonomy" id="51543"/>
    <lineage>
        <taxon>Eukaryota</taxon>
        <taxon>Metazoa</taxon>
        <taxon>Ecdysozoa</taxon>
        <taxon>Arthropoda</taxon>
        <taxon>Hexapoda</taxon>
        <taxon>Insecta</taxon>
        <taxon>Pterygota</taxon>
        <taxon>Neoptera</taxon>
        <taxon>Endopterygota</taxon>
        <taxon>Hymenoptera</taxon>
        <taxon>Apocrita</taxon>
        <taxon>Ichneumonoidea</taxon>
        <taxon>Braconidae</taxon>
        <taxon>Microgastrinae</taxon>
        <taxon>Cotesia</taxon>
    </lineage>
</organism>
<dbReference type="Proteomes" id="UP000786811">
    <property type="component" value="Unassembled WGS sequence"/>
</dbReference>
<name>A0A8J2MJP3_COTCN</name>
<dbReference type="PANTHER" id="PTHR31025:SF9">
    <property type="entry name" value="SI:DKEY-286J15.1"/>
    <property type="match status" value="1"/>
</dbReference>
<proteinExistence type="predicted"/>
<reference evidence="1" key="1">
    <citation type="submission" date="2021-04" db="EMBL/GenBank/DDBJ databases">
        <authorList>
            <person name="Chebbi M.A.C M."/>
        </authorList>
    </citation>
    <scope>NUCLEOTIDE SEQUENCE</scope>
</reference>